<feature type="domain" description="Aldehyde ferredoxin oxidoreductase N-terminal" evidence="9">
    <location>
        <begin position="1"/>
        <end position="204"/>
    </location>
</feature>
<dbReference type="InterPro" id="IPR001203">
    <property type="entry name" value="OxRdtase_Ald_Fedxn_C"/>
</dbReference>
<dbReference type="InterPro" id="IPR036021">
    <property type="entry name" value="Tungsten_al_ferr_oxy-like_C"/>
</dbReference>
<keyword evidence="5" id="KW-0560">Oxidoreductase</keyword>
<dbReference type="GO" id="GO:0009055">
    <property type="term" value="F:electron transfer activity"/>
    <property type="evidence" value="ECO:0007669"/>
    <property type="project" value="InterPro"/>
</dbReference>
<dbReference type="InterPro" id="IPR013984">
    <property type="entry name" value="Ald_Fedxn_OxRdtase_dom2"/>
</dbReference>
<dbReference type="Gene3D" id="1.10.599.10">
    <property type="entry name" value="Aldehyde Ferredoxin Oxidoreductase Protein, subunit A, domain 3"/>
    <property type="match status" value="1"/>
</dbReference>
<dbReference type="Gene3D" id="1.10.569.10">
    <property type="entry name" value="Aldehyde Ferredoxin Oxidoreductase Protein, subunit A, domain 2"/>
    <property type="match status" value="1"/>
</dbReference>
<keyword evidence="11" id="KW-1185">Reference proteome</keyword>
<evidence type="ECO:0000313" key="11">
    <source>
        <dbReference type="Proteomes" id="UP000192738"/>
    </source>
</evidence>
<dbReference type="Gene3D" id="3.60.9.10">
    <property type="entry name" value="Aldehyde ferredoxin oxidoreductase, N-terminal domain"/>
    <property type="match status" value="1"/>
</dbReference>
<keyword evidence="7" id="KW-0411">Iron-sulfur</keyword>
<dbReference type="AlphaFoldDB" id="A0A1W2BTF8"/>
<dbReference type="InterPro" id="IPR051919">
    <property type="entry name" value="W-dependent_AOR"/>
</dbReference>
<gene>
    <name evidence="10" type="ORF">SAMN04488500_108153</name>
</gene>
<dbReference type="InterPro" id="IPR013985">
    <property type="entry name" value="Ald_Fedxn_OxRdtase_dom3"/>
</dbReference>
<comment type="cofactor">
    <cofactor evidence="8">
        <name>tungstopterin</name>
        <dbReference type="ChEBI" id="CHEBI:30402"/>
    </cofactor>
</comment>
<evidence type="ECO:0000256" key="6">
    <source>
        <dbReference type="ARBA" id="ARBA00023004"/>
    </source>
</evidence>
<dbReference type="STRING" id="112901.SAMN04488500_108153"/>
<name>A0A1W2BTF8_9FIRM</name>
<organism evidence="10 11">
    <name type="scientific">Sporomusa malonica</name>
    <dbReference type="NCBI Taxonomy" id="112901"/>
    <lineage>
        <taxon>Bacteria</taxon>
        <taxon>Bacillati</taxon>
        <taxon>Bacillota</taxon>
        <taxon>Negativicutes</taxon>
        <taxon>Selenomonadales</taxon>
        <taxon>Sporomusaceae</taxon>
        <taxon>Sporomusa</taxon>
    </lineage>
</organism>
<dbReference type="InterPro" id="IPR013983">
    <property type="entry name" value="Ald_Fedxn_OxRdtase_N"/>
</dbReference>
<evidence type="ECO:0000256" key="4">
    <source>
        <dbReference type="ARBA" id="ARBA00022723"/>
    </source>
</evidence>
<proteinExistence type="inferred from homology"/>
<dbReference type="GO" id="GO:0046872">
    <property type="term" value="F:metal ion binding"/>
    <property type="evidence" value="ECO:0007669"/>
    <property type="project" value="UniProtKB-KW"/>
</dbReference>
<dbReference type="Pfam" id="PF01314">
    <property type="entry name" value="AFOR_C"/>
    <property type="match status" value="1"/>
</dbReference>
<dbReference type="InterPro" id="IPR036503">
    <property type="entry name" value="Ald_Fedxn_OxRdtase_N_sf"/>
</dbReference>
<protein>
    <submittedName>
        <fullName evidence="10">Aldehyde:ferredoxin oxidoreductase</fullName>
    </submittedName>
</protein>
<dbReference type="Pfam" id="PF02730">
    <property type="entry name" value="AFOR_N"/>
    <property type="match status" value="1"/>
</dbReference>
<dbReference type="SMART" id="SM00790">
    <property type="entry name" value="AFOR_N"/>
    <property type="match status" value="1"/>
</dbReference>
<dbReference type="PANTHER" id="PTHR30038:SF0">
    <property type="entry name" value="TUNGSTEN-CONTAINING ALDEHYDE FERREDOXIN OXIDOREDUCTASE"/>
    <property type="match status" value="1"/>
</dbReference>
<evidence type="ECO:0000259" key="9">
    <source>
        <dbReference type="SMART" id="SM00790"/>
    </source>
</evidence>
<dbReference type="SUPFAM" id="SSF56228">
    <property type="entry name" value="Aldehyde ferredoxin oxidoreductase, N-terminal domain"/>
    <property type="match status" value="1"/>
</dbReference>
<dbReference type="GO" id="GO:0016625">
    <property type="term" value="F:oxidoreductase activity, acting on the aldehyde or oxo group of donors, iron-sulfur protein as acceptor"/>
    <property type="evidence" value="ECO:0007669"/>
    <property type="project" value="InterPro"/>
</dbReference>
<accession>A0A1W2BTF8</accession>
<dbReference type="SUPFAM" id="SSF48310">
    <property type="entry name" value="Aldehyde ferredoxin oxidoreductase, C-terminal domains"/>
    <property type="match status" value="1"/>
</dbReference>
<evidence type="ECO:0000256" key="5">
    <source>
        <dbReference type="ARBA" id="ARBA00023002"/>
    </source>
</evidence>
<keyword evidence="3" id="KW-0004">4Fe-4S</keyword>
<dbReference type="EMBL" id="FWXI01000008">
    <property type="protein sequence ID" value="SMC76277.1"/>
    <property type="molecule type" value="Genomic_DNA"/>
</dbReference>
<reference evidence="10 11" key="1">
    <citation type="submission" date="2017-04" db="EMBL/GenBank/DDBJ databases">
        <authorList>
            <person name="Afonso C.L."/>
            <person name="Miller P.J."/>
            <person name="Scott M.A."/>
            <person name="Spackman E."/>
            <person name="Goraichik I."/>
            <person name="Dimitrov K.M."/>
            <person name="Suarez D.L."/>
            <person name="Swayne D.E."/>
        </authorList>
    </citation>
    <scope>NUCLEOTIDE SEQUENCE [LARGE SCALE GENOMIC DNA]</scope>
    <source>
        <strain evidence="10 11">DSM 5090</strain>
    </source>
</reference>
<dbReference type="GO" id="GO:0051539">
    <property type="term" value="F:4 iron, 4 sulfur cluster binding"/>
    <property type="evidence" value="ECO:0007669"/>
    <property type="project" value="UniProtKB-KW"/>
</dbReference>
<sequence length="573" mass="60522">MFYRVNMATLTVTKDAGEQYKGLAGRALTSKIVKIEVDANAHALGKLNKLILAPGFLTGTFAPNAGRMSFGAKSPLTGTIKESNVGGFIGHKLARAGAEAIIVEDVAQDGKLYTMVVTKDGIKLEECPELKGLNIYDATAKLQEKYGLKVGIAAIGTAGENKMASACIGATDQEGEPTRQAGRGGLGAVMGSKGLKAIVVDDAGAANIAFANEEAFRAGAKKLAKALTSHAVTGQGLPTYGTNVLVNILNEAGGLPTRNFSEGRFENANDTGGETMYETIKARGANPTHACSPGCIIRCSQTYKNKEGEMVTGGLEYETCWGFGANIGANNLDDIAYMNRLCDDYGVDTIEMAVTLGVAMEAGIAKFGDSKAAIELIHEMGKATPLGRILGAGAAVTGKVYGVTRVPTVKGQGIPAYDPRAVKGVGVTYATTTMGADHTAGYVVATNILGVSGKTDPLAAEGQVDLSRNFQIATSFIDTTGLCLFVAFAILDIPEGMEGIVEMCNARYGWNYTLNDYLELGKEVLRDERAFNKAAGFGDESDDLPDFFRFESLKPHDVVFDIPKEELKQVFNF</sequence>
<evidence type="ECO:0000313" key="10">
    <source>
        <dbReference type="EMBL" id="SMC76277.1"/>
    </source>
</evidence>
<evidence type="ECO:0000256" key="7">
    <source>
        <dbReference type="ARBA" id="ARBA00023014"/>
    </source>
</evidence>
<evidence type="ECO:0000256" key="1">
    <source>
        <dbReference type="ARBA" id="ARBA00001966"/>
    </source>
</evidence>
<dbReference type="OrthoDB" id="9763894at2"/>
<dbReference type="Proteomes" id="UP000192738">
    <property type="component" value="Unassembled WGS sequence"/>
</dbReference>
<evidence type="ECO:0000256" key="2">
    <source>
        <dbReference type="ARBA" id="ARBA00011032"/>
    </source>
</evidence>
<evidence type="ECO:0000256" key="3">
    <source>
        <dbReference type="ARBA" id="ARBA00022485"/>
    </source>
</evidence>
<keyword evidence="4" id="KW-0479">Metal-binding</keyword>
<dbReference type="PANTHER" id="PTHR30038">
    <property type="entry name" value="ALDEHYDE FERREDOXIN OXIDOREDUCTASE"/>
    <property type="match status" value="1"/>
</dbReference>
<evidence type="ECO:0000256" key="8">
    <source>
        <dbReference type="ARBA" id="ARBA00049934"/>
    </source>
</evidence>
<comment type="similarity">
    <text evidence="2">Belongs to the AOR/FOR family.</text>
</comment>
<dbReference type="RefSeq" id="WP_084575849.1">
    <property type="nucleotide sequence ID" value="NZ_FWXI01000008.1"/>
</dbReference>
<comment type="cofactor">
    <cofactor evidence="1">
        <name>[4Fe-4S] cluster</name>
        <dbReference type="ChEBI" id="CHEBI:49883"/>
    </cofactor>
</comment>
<keyword evidence="6" id="KW-0408">Iron</keyword>